<proteinExistence type="predicted"/>
<accession>A0A2W7CA53</accession>
<feature type="chain" id="PRO_5016002010" evidence="2">
    <location>
        <begin position="25"/>
        <end position="78"/>
    </location>
</feature>
<protein>
    <submittedName>
        <fullName evidence="3">Uncharacterized protein</fullName>
    </submittedName>
</protein>
<feature type="compositionally biased region" description="Gly residues" evidence="1">
    <location>
        <begin position="68"/>
        <end position="78"/>
    </location>
</feature>
<name>A0A2W7CA53_9HYPH</name>
<evidence type="ECO:0000313" key="4">
    <source>
        <dbReference type="Proteomes" id="UP000248616"/>
    </source>
</evidence>
<comment type="caution">
    <text evidence="3">The sequence shown here is derived from an EMBL/GenBank/DDBJ whole genome shotgun (WGS) entry which is preliminary data.</text>
</comment>
<dbReference type="OrthoDB" id="8100668at2"/>
<evidence type="ECO:0000256" key="2">
    <source>
        <dbReference type="SAM" id="SignalP"/>
    </source>
</evidence>
<feature type="signal peptide" evidence="2">
    <location>
        <begin position="1"/>
        <end position="24"/>
    </location>
</feature>
<gene>
    <name evidence="3" type="ORF">B5V02_09655</name>
</gene>
<evidence type="ECO:0000256" key="1">
    <source>
        <dbReference type="SAM" id="MobiDB-lite"/>
    </source>
</evidence>
<dbReference type="EMBL" id="MZXV01000019">
    <property type="protein sequence ID" value="PZV38608.1"/>
    <property type="molecule type" value="Genomic_DNA"/>
</dbReference>
<sequence length="78" mass="7561">MTALLRNALLAAVAVSGMAGSTLADQTFTSCAKTSTNDLWSGRCCSAGDSNCLGGGNGGQNHGDKGGRGNNGGAAGKK</sequence>
<dbReference type="AlphaFoldDB" id="A0A2W7CA53"/>
<feature type="region of interest" description="Disordered" evidence="1">
    <location>
        <begin position="56"/>
        <end position="78"/>
    </location>
</feature>
<dbReference type="RefSeq" id="WP_111544024.1">
    <property type="nucleotide sequence ID" value="NZ_MZXV01000019.1"/>
</dbReference>
<keyword evidence="2" id="KW-0732">Signal</keyword>
<organism evidence="3 4">
    <name type="scientific">Mesorhizobium kowhaii</name>
    <dbReference type="NCBI Taxonomy" id="1300272"/>
    <lineage>
        <taxon>Bacteria</taxon>
        <taxon>Pseudomonadati</taxon>
        <taxon>Pseudomonadota</taxon>
        <taxon>Alphaproteobacteria</taxon>
        <taxon>Hyphomicrobiales</taxon>
        <taxon>Phyllobacteriaceae</taxon>
        <taxon>Mesorhizobium</taxon>
    </lineage>
</organism>
<dbReference type="Proteomes" id="UP000248616">
    <property type="component" value="Unassembled WGS sequence"/>
</dbReference>
<reference evidence="4" key="1">
    <citation type="submission" date="2017-03" db="EMBL/GenBank/DDBJ databases">
        <authorList>
            <person name="Safronova V.I."/>
            <person name="Sazanova A.L."/>
            <person name="Chirak E.R."/>
        </authorList>
    </citation>
    <scope>NUCLEOTIDE SEQUENCE [LARGE SCALE GENOMIC DNA]</scope>
    <source>
        <strain evidence="4">Ach-343</strain>
    </source>
</reference>
<evidence type="ECO:0000313" key="3">
    <source>
        <dbReference type="EMBL" id="PZV38608.1"/>
    </source>
</evidence>
<keyword evidence="4" id="KW-1185">Reference proteome</keyword>